<accession>A0A8C8SBS9</accession>
<feature type="domain" description="Sushi" evidence="6">
    <location>
        <begin position="197"/>
        <end position="261"/>
    </location>
</feature>
<dbReference type="InterPro" id="IPR035976">
    <property type="entry name" value="Sushi/SCR/CCP_sf"/>
</dbReference>
<keyword evidence="3 5" id="KW-1015">Disulfide bond</keyword>
<organism evidence="7 8">
    <name type="scientific">Pelusios castaneus</name>
    <name type="common">West African mud turtle</name>
    <dbReference type="NCBI Taxonomy" id="367368"/>
    <lineage>
        <taxon>Eukaryota</taxon>
        <taxon>Metazoa</taxon>
        <taxon>Chordata</taxon>
        <taxon>Craniata</taxon>
        <taxon>Vertebrata</taxon>
        <taxon>Euteleostomi</taxon>
        <taxon>Archelosauria</taxon>
        <taxon>Testudinata</taxon>
        <taxon>Testudines</taxon>
        <taxon>Pleurodira</taxon>
        <taxon>Pelomedusidae</taxon>
        <taxon>Pelusios</taxon>
    </lineage>
</organism>
<dbReference type="CDD" id="cd00033">
    <property type="entry name" value="CCP"/>
    <property type="match status" value="3"/>
</dbReference>
<evidence type="ECO:0000256" key="2">
    <source>
        <dbReference type="ARBA" id="ARBA00022737"/>
    </source>
</evidence>
<dbReference type="Ensembl" id="ENSPCET00000017343.1">
    <property type="protein sequence ID" value="ENSPCEP00000016752.1"/>
    <property type="gene ID" value="ENSPCEG00000013153.1"/>
</dbReference>
<sequence>SHSQRPSSPAPPLPLLESLSSVKQAFILRTGDCGVLPRLSHANPSDVNSIEGSFPINTQVTYRCLDGFVKIPGKSDTVVCLPNSQWSNIEEFCGRSCDAPRRLKFAALNKEDETKSIYPVGITVGYTCRPGYEISTEMYPVSTCLENFTWSEVPEFCSSDFHFHFLFRYKLIGRPSIQCLLDGTEVKWSTLPRCHAITCPPPPSIANGTSDGRGVSVFTYNSTVTYRCDSGFQLIGVASIRCTTKDKTNGIWSGLPPNCTGD</sequence>
<keyword evidence="1 5" id="KW-0768">Sushi</keyword>
<dbReference type="AlphaFoldDB" id="A0A8C8SBS9"/>
<protein>
    <recommendedName>
        <fullName evidence="6">Sushi domain-containing protein</fullName>
    </recommendedName>
</protein>
<evidence type="ECO:0000313" key="8">
    <source>
        <dbReference type="Proteomes" id="UP000694393"/>
    </source>
</evidence>
<dbReference type="InterPro" id="IPR000436">
    <property type="entry name" value="Sushi_SCR_CCP_dom"/>
</dbReference>
<evidence type="ECO:0000256" key="1">
    <source>
        <dbReference type="ARBA" id="ARBA00022659"/>
    </source>
</evidence>
<reference evidence="7" key="2">
    <citation type="submission" date="2025-09" db="UniProtKB">
        <authorList>
            <consortium name="Ensembl"/>
        </authorList>
    </citation>
    <scope>IDENTIFICATION</scope>
</reference>
<proteinExistence type="predicted"/>
<dbReference type="PANTHER" id="PTHR19325">
    <property type="entry name" value="COMPLEMENT COMPONENT-RELATED SUSHI DOMAIN-CONTAINING"/>
    <property type="match status" value="1"/>
</dbReference>
<evidence type="ECO:0000256" key="3">
    <source>
        <dbReference type="ARBA" id="ARBA00023157"/>
    </source>
</evidence>
<name>A0A8C8SBS9_9SAUR</name>
<dbReference type="SMART" id="SM00032">
    <property type="entry name" value="CCP"/>
    <property type="match status" value="3"/>
</dbReference>
<feature type="domain" description="Sushi" evidence="6">
    <location>
        <begin position="95"/>
        <end position="159"/>
    </location>
</feature>
<keyword evidence="4" id="KW-0325">Glycoprotein</keyword>
<dbReference type="Gene3D" id="2.10.70.10">
    <property type="entry name" value="Complement Module, domain 1"/>
    <property type="match status" value="3"/>
</dbReference>
<dbReference type="PROSITE" id="PS50923">
    <property type="entry name" value="SUSHI"/>
    <property type="match status" value="2"/>
</dbReference>
<feature type="disulfide bond" evidence="5">
    <location>
        <begin position="199"/>
        <end position="242"/>
    </location>
</feature>
<evidence type="ECO:0000313" key="7">
    <source>
        <dbReference type="Ensembl" id="ENSPCEP00000016752.1"/>
    </source>
</evidence>
<comment type="caution">
    <text evidence="5">Lacks conserved residue(s) required for the propagation of feature annotation.</text>
</comment>
<keyword evidence="8" id="KW-1185">Reference proteome</keyword>
<dbReference type="Proteomes" id="UP000694393">
    <property type="component" value="Unplaced"/>
</dbReference>
<evidence type="ECO:0000259" key="6">
    <source>
        <dbReference type="PROSITE" id="PS50923"/>
    </source>
</evidence>
<keyword evidence="2" id="KW-0677">Repeat</keyword>
<dbReference type="InterPro" id="IPR050350">
    <property type="entry name" value="Compl-Cell_Adhes-Reg"/>
</dbReference>
<evidence type="ECO:0000256" key="5">
    <source>
        <dbReference type="PROSITE-ProRule" id="PRU00302"/>
    </source>
</evidence>
<dbReference type="PANTHER" id="PTHR19325:SF560">
    <property type="entry name" value="SUSHI, VON WILLEBRAND FACTOR TYPE A, EGF AND PENTRAXIN DOMAIN-CONTAINING PROTEIN 1"/>
    <property type="match status" value="1"/>
</dbReference>
<dbReference type="Pfam" id="PF00084">
    <property type="entry name" value="Sushi"/>
    <property type="match status" value="3"/>
</dbReference>
<evidence type="ECO:0000256" key="4">
    <source>
        <dbReference type="ARBA" id="ARBA00023180"/>
    </source>
</evidence>
<reference evidence="7" key="1">
    <citation type="submission" date="2025-08" db="UniProtKB">
        <authorList>
            <consortium name="Ensembl"/>
        </authorList>
    </citation>
    <scope>IDENTIFICATION</scope>
</reference>
<dbReference type="SUPFAM" id="SSF57535">
    <property type="entry name" value="Complement control module/SCR domain"/>
    <property type="match status" value="4"/>
</dbReference>